<feature type="transmembrane region" description="Helical" evidence="1">
    <location>
        <begin position="7"/>
        <end position="24"/>
    </location>
</feature>
<dbReference type="RefSeq" id="WP_041157136.1">
    <property type="nucleotide sequence ID" value="NZ_CBCRVP010000047.1"/>
</dbReference>
<organism evidence="2 3">
    <name type="scientific">Vibrio mytili</name>
    <dbReference type="NCBI Taxonomy" id="50718"/>
    <lineage>
        <taxon>Bacteria</taxon>
        <taxon>Pseudomonadati</taxon>
        <taxon>Pseudomonadota</taxon>
        <taxon>Gammaproteobacteria</taxon>
        <taxon>Vibrionales</taxon>
        <taxon>Vibrionaceae</taxon>
        <taxon>Vibrio</taxon>
    </lineage>
</organism>
<evidence type="ECO:0000256" key="1">
    <source>
        <dbReference type="SAM" id="Phobius"/>
    </source>
</evidence>
<proteinExistence type="predicted"/>
<dbReference type="EMBL" id="JXOK01000087">
    <property type="protein sequence ID" value="KIN09273.1"/>
    <property type="molecule type" value="Genomic_DNA"/>
</dbReference>
<gene>
    <name evidence="2" type="ORF">SU60_20415</name>
</gene>
<keyword evidence="1" id="KW-1133">Transmembrane helix</keyword>
<sequence>MKHLRTLIVILLITVILTIAPYFFKFHDLYQYATTQDFANFGTYISGILTPIFTLVSILFLGLQVIESSKQSKLDRVISEHKISLDNLISSLANEKHLTEVEDQAYQSYLRGENVYLSCSEFYRNNSRMIESFGVVSQTLSHVKKLDEKQYNISRGLVISAIDRDKLGKVERLKFYLDNYRYSSNPEHYSWICEESKQYVEK</sequence>
<keyword evidence="1" id="KW-0812">Transmembrane</keyword>
<feature type="transmembrane region" description="Helical" evidence="1">
    <location>
        <begin position="44"/>
        <end position="66"/>
    </location>
</feature>
<evidence type="ECO:0000313" key="2">
    <source>
        <dbReference type="EMBL" id="KIN09273.1"/>
    </source>
</evidence>
<comment type="caution">
    <text evidence="2">The sequence shown here is derived from an EMBL/GenBank/DDBJ whole genome shotgun (WGS) entry which is preliminary data.</text>
</comment>
<protein>
    <recommendedName>
        <fullName evidence="4">Phage abortive infection protein</fullName>
    </recommendedName>
</protein>
<dbReference type="Proteomes" id="UP000031977">
    <property type="component" value="Unassembled WGS sequence"/>
</dbReference>
<dbReference type="AlphaFoldDB" id="A0A0C3E4I5"/>
<evidence type="ECO:0000313" key="3">
    <source>
        <dbReference type="Proteomes" id="UP000031977"/>
    </source>
</evidence>
<name>A0A0C3E4I5_9VIBR</name>
<evidence type="ECO:0008006" key="4">
    <source>
        <dbReference type="Google" id="ProtNLM"/>
    </source>
</evidence>
<keyword evidence="3" id="KW-1185">Reference proteome</keyword>
<keyword evidence="1" id="KW-0472">Membrane</keyword>
<reference evidence="2 3" key="1">
    <citation type="submission" date="2015-01" db="EMBL/GenBank/DDBJ databases">
        <title>Draft genome of Vibrio mytili type strain CAIM 528.</title>
        <authorList>
            <person name="Gonzalez-Castillo A."/>
            <person name="Gomez-Gil B."/>
            <person name="Enciso-Ibarra J."/>
        </authorList>
    </citation>
    <scope>NUCLEOTIDE SEQUENCE [LARGE SCALE GENOMIC DNA]</scope>
    <source>
        <strain evidence="2 3">CAIM 528</strain>
    </source>
</reference>
<accession>A0A0C3E4I5</accession>